<dbReference type="EMBL" id="VORB01000005">
    <property type="protein sequence ID" value="TXC78886.1"/>
    <property type="molecule type" value="Genomic_DNA"/>
</dbReference>
<dbReference type="Proteomes" id="UP000321168">
    <property type="component" value="Unassembled WGS sequence"/>
</dbReference>
<dbReference type="AlphaFoldDB" id="A0A5C6V303"/>
<evidence type="ECO:0000313" key="2">
    <source>
        <dbReference type="Proteomes" id="UP000321168"/>
    </source>
</evidence>
<keyword evidence="2" id="KW-1185">Reference proteome</keyword>
<dbReference type="Pfam" id="PF25594">
    <property type="entry name" value="GldB_lipo"/>
    <property type="match status" value="1"/>
</dbReference>
<comment type="caution">
    <text evidence="1">The sequence shown here is derived from an EMBL/GenBank/DDBJ whole genome shotgun (WGS) entry which is preliminary data.</text>
</comment>
<gene>
    <name evidence="1" type="ORF">FRX97_06640</name>
</gene>
<reference evidence="1 2" key="1">
    <citation type="submission" date="2019-08" db="EMBL/GenBank/DDBJ databases">
        <title>Genome of Luteibaculum oceani JCM 18817.</title>
        <authorList>
            <person name="Bowman J.P."/>
        </authorList>
    </citation>
    <scope>NUCLEOTIDE SEQUENCE [LARGE SCALE GENOMIC DNA]</scope>
    <source>
        <strain evidence="1 2">JCM 18817</strain>
    </source>
</reference>
<evidence type="ECO:0008006" key="3">
    <source>
        <dbReference type="Google" id="ProtNLM"/>
    </source>
</evidence>
<organism evidence="1 2">
    <name type="scientific">Luteibaculum oceani</name>
    <dbReference type="NCBI Taxonomy" id="1294296"/>
    <lineage>
        <taxon>Bacteria</taxon>
        <taxon>Pseudomonadati</taxon>
        <taxon>Bacteroidota</taxon>
        <taxon>Flavobacteriia</taxon>
        <taxon>Flavobacteriales</taxon>
        <taxon>Luteibaculaceae</taxon>
        <taxon>Luteibaculum</taxon>
    </lineage>
</organism>
<name>A0A5C6V303_9FLAO</name>
<evidence type="ECO:0000313" key="1">
    <source>
        <dbReference type="EMBL" id="TXC78886.1"/>
    </source>
</evidence>
<sequence length="268" mass="31815">MRVGYPEDSLAAFRLQQFSSDTLWQGLQLEIDAEYQDFNEVYQELGNAILRVQYFFPELNTPNIVCFNSGFNIAVYPHKEFIGLGLEWFLNPESRYVKMLPPNNFPLYKRQGMDKKYIAYDAVKGWLLNRMYNDYYFNKDLLHEMVFYGKVMLVLEQAFPQAKIEDLFKLEEERMRWAEDNMHGVWKHIVSKNQLFSTNAREINKYVMDGPFTNEFGSESAPRLGWIIGWQMLKDYADEHDNLTLKEIVEQKNEQDILKSFNPKSFNK</sequence>
<dbReference type="InterPro" id="IPR019853">
    <property type="entry name" value="GldB-like"/>
</dbReference>
<accession>A0A5C6V303</accession>
<protein>
    <recommendedName>
        <fullName evidence="3">DUF2268 domain-containing protein</fullName>
    </recommendedName>
</protein>
<proteinExistence type="predicted"/>